<feature type="compositionally biased region" description="Low complexity" evidence="10">
    <location>
        <begin position="638"/>
        <end position="660"/>
    </location>
</feature>
<evidence type="ECO:0000256" key="1">
    <source>
        <dbReference type="ARBA" id="ARBA00004123"/>
    </source>
</evidence>
<dbReference type="InterPro" id="IPR051127">
    <property type="entry name" value="Fungal_SecMet_Regulators"/>
</dbReference>
<dbReference type="PROSITE" id="PS00463">
    <property type="entry name" value="ZN2_CY6_FUNGAL_1"/>
    <property type="match status" value="1"/>
</dbReference>
<dbReference type="RefSeq" id="XP_056515938.1">
    <property type="nucleotide sequence ID" value="XM_056651088.1"/>
</dbReference>
<dbReference type="PANTHER" id="PTHR47424">
    <property type="entry name" value="REGULATORY PROTEIN GAL4"/>
    <property type="match status" value="1"/>
</dbReference>
<protein>
    <recommendedName>
        <fullName evidence="11">Zn(2)-C6 fungal-type domain-containing protein</fullName>
    </recommendedName>
</protein>
<dbReference type="GO" id="GO:0005634">
    <property type="term" value="C:nucleus"/>
    <property type="evidence" value="ECO:0007669"/>
    <property type="project" value="UniProtKB-SubCell"/>
</dbReference>
<evidence type="ECO:0000256" key="5">
    <source>
        <dbReference type="ARBA" id="ARBA00023125"/>
    </source>
</evidence>
<dbReference type="SMART" id="SM00066">
    <property type="entry name" value="GAL4"/>
    <property type="match status" value="1"/>
</dbReference>
<keyword evidence="5" id="KW-0238">DNA-binding</keyword>
<keyword evidence="13" id="KW-1185">Reference proteome</keyword>
<dbReference type="GO" id="GO:0008270">
    <property type="term" value="F:zinc ion binding"/>
    <property type="evidence" value="ECO:0007669"/>
    <property type="project" value="InterPro"/>
</dbReference>
<evidence type="ECO:0000256" key="9">
    <source>
        <dbReference type="ARBA" id="ARBA00023277"/>
    </source>
</evidence>
<keyword evidence="6" id="KW-0010">Activator</keyword>
<dbReference type="InterPro" id="IPR007219">
    <property type="entry name" value="XnlR_reg_dom"/>
</dbReference>
<name>A0A9W9G9P3_9EURO</name>
<organism evidence="12 13">
    <name type="scientific">Penicillium alfredii</name>
    <dbReference type="NCBI Taxonomy" id="1506179"/>
    <lineage>
        <taxon>Eukaryota</taxon>
        <taxon>Fungi</taxon>
        <taxon>Dikarya</taxon>
        <taxon>Ascomycota</taxon>
        <taxon>Pezizomycotina</taxon>
        <taxon>Eurotiomycetes</taxon>
        <taxon>Eurotiomycetidae</taxon>
        <taxon>Eurotiales</taxon>
        <taxon>Aspergillaceae</taxon>
        <taxon>Penicillium</taxon>
    </lineage>
</organism>
<dbReference type="SMART" id="SM00906">
    <property type="entry name" value="Fungal_trans"/>
    <property type="match status" value="1"/>
</dbReference>
<dbReference type="CDD" id="cd00067">
    <property type="entry name" value="GAL4"/>
    <property type="match status" value="1"/>
</dbReference>
<dbReference type="GO" id="GO:0000435">
    <property type="term" value="P:positive regulation of transcription from RNA polymerase II promoter by galactose"/>
    <property type="evidence" value="ECO:0007669"/>
    <property type="project" value="TreeGrafter"/>
</dbReference>
<evidence type="ECO:0000313" key="13">
    <source>
        <dbReference type="Proteomes" id="UP001141434"/>
    </source>
</evidence>
<comment type="subcellular location">
    <subcellularLocation>
        <location evidence="1">Nucleus</location>
    </subcellularLocation>
</comment>
<evidence type="ECO:0000256" key="8">
    <source>
        <dbReference type="ARBA" id="ARBA00023242"/>
    </source>
</evidence>
<dbReference type="InterPro" id="IPR036864">
    <property type="entry name" value="Zn2-C6_fun-type_DNA-bd_sf"/>
</dbReference>
<accession>A0A9W9G9P3</accession>
<dbReference type="SUPFAM" id="SSF57701">
    <property type="entry name" value="Zn2/Cys6 DNA-binding domain"/>
    <property type="match status" value="1"/>
</dbReference>
<dbReference type="FunFam" id="4.10.240.10:FF:000009">
    <property type="entry name" value="C6 transcription factor (Gal4)"/>
    <property type="match status" value="1"/>
</dbReference>
<evidence type="ECO:0000256" key="7">
    <source>
        <dbReference type="ARBA" id="ARBA00023163"/>
    </source>
</evidence>
<dbReference type="CDD" id="cd12148">
    <property type="entry name" value="fungal_TF_MHR"/>
    <property type="match status" value="1"/>
</dbReference>
<keyword evidence="2" id="KW-0479">Metal-binding</keyword>
<feature type="region of interest" description="Disordered" evidence="10">
    <location>
        <begin position="634"/>
        <end position="675"/>
    </location>
</feature>
<proteinExistence type="predicted"/>
<comment type="caution">
    <text evidence="12">The sequence shown here is derived from an EMBL/GenBank/DDBJ whole genome shotgun (WGS) entry which is preliminary data.</text>
</comment>
<reference evidence="12" key="1">
    <citation type="submission" date="2022-11" db="EMBL/GenBank/DDBJ databases">
        <authorList>
            <person name="Petersen C."/>
        </authorList>
    </citation>
    <scope>NUCLEOTIDE SEQUENCE</scope>
    <source>
        <strain evidence="12">IBT 34128</strain>
    </source>
</reference>
<keyword evidence="8" id="KW-0539">Nucleus</keyword>
<dbReference type="Gene3D" id="4.10.240.10">
    <property type="entry name" value="Zn(2)-C6 fungal-type DNA-binding domain"/>
    <property type="match status" value="1"/>
</dbReference>
<dbReference type="CDD" id="cd14654">
    <property type="entry name" value="ZIP_Gal4"/>
    <property type="match status" value="1"/>
</dbReference>
<evidence type="ECO:0000256" key="2">
    <source>
        <dbReference type="ARBA" id="ARBA00022723"/>
    </source>
</evidence>
<reference evidence="12" key="2">
    <citation type="journal article" date="2023" name="IMA Fungus">
        <title>Comparative genomic study of the Penicillium genus elucidates a diverse pangenome and 15 lateral gene transfer events.</title>
        <authorList>
            <person name="Petersen C."/>
            <person name="Sorensen T."/>
            <person name="Nielsen M.R."/>
            <person name="Sondergaard T.E."/>
            <person name="Sorensen J.L."/>
            <person name="Fitzpatrick D.A."/>
            <person name="Frisvad J.C."/>
            <person name="Nielsen K.L."/>
        </authorList>
    </citation>
    <scope>NUCLEOTIDE SEQUENCE</scope>
    <source>
        <strain evidence="12">IBT 34128</strain>
    </source>
</reference>
<dbReference type="OrthoDB" id="2283488at2759"/>
<keyword evidence="7" id="KW-0804">Transcription</keyword>
<dbReference type="Gene3D" id="1.20.5.170">
    <property type="match status" value="1"/>
</dbReference>
<dbReference type="GO" id="GO:0000978">
    <property type="term" value="F:RNA polymerase II cis-regulatory region sequence-specific DNA binding"/>
    <property type="evidence" value="ECO:0007669"/>
    <property type="project" value="TreeGrafter"/>
</dbReference>
<feature type="domain" description="Zn(2)-C6 fungal-type" evidence="11">
    <location>
        <begin position="11"/>
        <end position="41"/>
    </location>
</feature>
<feature type="region of interest" description="Disordered" evidence="10">
    <location>
        <begin position="89"/>
        <end position="126"/>
    </location>
</feature>
<gene>
    <name evidence="12" type="ORF">NUU61_000504</name>
</gene>
<dbReference type="GeneID" id="81390256"/>
<dbReference type="InterPro" id="IPR001138">
    <property type="entry name" value="Zn2Cys6_DnaBD"/>
</dbReference>
<keyword evidence="4" id="KW-0805">Transcription regulation</keyword>
<keyword evidence="9" id="KW-0119">Carbohydrate metabolism</keyword>
<dbReference type="InterPro" id="IPR005600">
    <property type="entry name" value="Gal4_dimer_dom"/>
</dbReference>
<dbReference type="GO" id="GO:0000981">
    <property type="term" value="F:DNA-binding transcription factor activity, RNA polymerase II-specific"/>
    <property type="evidence" value="ECO:0007669"/>
    <property type="project" value="InterPro"/>
</dbReference>
<evidence type="ECO:0000256" key="6">
    <source>
        <dbReference type="ARBA" id="ARBA00023159"/>
    </source>
</evidence>
<keyword evidence="3" id="KW-0862">Zinc</keyword>
<evidence type="ECO:0000259" key="11">
    <source>
        <dbReference type="PROSITE" id="PS50048"/>
    </source>
</evidence>
<evidence type="ECO:0000256" key="10">
    <source>
        <dbReference type="SAM" id="MobiDB-lite"/>
    </source>
</evidence>
<dbReference type="Pfam" id="PF04082">
    <property type="entry name" value="Fungal_trans"/>
    <property type="match status" value="1"/>
</dbReference>
<dbReference type="PROSITE" id="PS50048">
    <property type="entry name" value="ZN2_CY6_FUNGAL_2"/>
    <property type="match status" value="1"/>
</dbReference>
<feature type="compositionally biased region" description="Low complexity" evidence="10">
    <location>
        <begin position="89"/>
        <end position="108"/>
    </location>
</feature>
<evidence type="ECO:0000256" key="3">
    <source>
        <dbReference type="ARBA" id="ARBA00022833"/>
    </source>
</evidence>
<sequence length="711" mass="79014">MASTRDSHSFACDECRLRKSRCSKEKPTCLQCRQLNKECKYSPKVSRSPLTRQHLTYVEDRLHSFETALGRLFPGGDLDATLRSLLFSQEAPPQAPSSKSSSRHSTPAKAEADRSEPAPEALPQQADGFDWAEKELTLGDLTDGMAALSIKPEGAGYFGASSSVVPLRALFDHGFDLNMPVRSARSGGVPLKAQLLESAPSGLIEQAFIDAFFLNYHTSYPFVHEPSFRAQFNEPSLRPHGTAWQILLNTILALGAWSIGDDSSDLDITFYQEARGYLQQASVFETGNLTLVQALLLLSNYAQKRNKPNTGWNYLGLAVRMAMSLGLHKEFHGWKISLLQREIRRRLWWGVFIFDSGAAKTFGRPILLPDDSVMDAKQVLNINDEALTSTTTTLPSESPGPTIYSGLIAQTRFHLLTNSVYQRLISSPSITPEETLNLQKPMEEWYNGLPSYIQHPQQPLSMLPSQLDPDSLALVRNRLLWRNWNLTILIYRPILLRWAARHWAPHGGGGVPEGGESEDPGETECRMRCLQTAQLTISSIAEYMDNYVCTRLGAWYMLYFLFQAGLIPIVFLMTDPSNPSAATWLQDIETTKALLTHPSLGTNRFATRCYEVVNRLLGSPGLPPELGGVNGGVGVGVSVGPHPPSQQQQQQPHQPHQQQHIPPPQQQGYMPFPEQLFSDPTFGGSLFAMEQPMPSSTGMDFSEWVNFPGAE</sequence>
<dbReference type="AlphaFoldDB" id="A0A9W9G9P3"/>
<dbReference type="Proteomes" id="UP001141434">
    <property type="component" value="Unassembled WGS sequence"/>
</dbReference>
<dbReference type="PANTHER" id="PTHR47424:SF2">
    <property type="entry name" value="TRANSCRIPTION FACTOR DOMAIN-CONTAINING PROTEIN-RELATED"/>
    <property type="match status" value="1"/>
</dbReference>
<dbReference type="GO" id="GO:0006351">
    <property type="term" value="P:DNA-templated transcription"/>
    <property type="evidence" value="ECO:0007669"/>
    <property type="project" value="InterPro"/>
</dbReference>
<evidence type="ECO:0000256" key="4">
    <source>
        <dbReference type="ARBA" id="ARBA00023015"/>
    </source>
</evidence>
<evidence type="ECO:0000313" key="12">
    <source>
        <dbReference type="EMBL" id="KAJ5114745.1"/>
    </source>
</evidence>
<dbReference type="EMBL" id="JAPMSZ010000001">
    <property type="protein sequence ID" value="KAJ5114745.1"/>
    <property type="molecule type" value="Genomic_DNA"/>
</dbReference>
<dbReference type="Pfam" id="PF00172">
    <property type="entry name" value="Zn_clus"/>
    <property type="match status" value="1"/>
</dbReference>